<keyword evidence="6" id="KW-0560">Oxidoreductase</keyword>
<keyword evidence="11" id="KW-1185">Reference proteome</keyword>
<comment type="caution">
    <text evidence="10">The sequence shown here is derived from an EMBL/GenBank/DDBJ whole genome shotgun (WGS) entry which is preliminary data.</text>
</comment>
<dbReference type="InterPro" id="IPR012259">
    <property type="entry name" value="DHFR"/>
</dbReference>
<comment type="similarity">
    <text evidence="2 8">Belongs to the dihydrofolate reductase family.</text>
</comment>
<dbReference type="AlphaFoldDB" id="A0A2S7K4D8"/>
<evidence type="ECO:0000256" key="2">
    <source>
        <dbReference type="ARBA" id="ARBA00009539"/>
    </source>
</evidence>
<dbReference type="CDD" id="cd00209">
    <property type="entry name" value="DHFR"/>
    <property type="match status" value="1"/>
</dbReference>
<gene>
    <name evidence="10" type="ORF">CW354_12930</name>
</gene>
<dbReference type="PANTHER" id="PTHR48069">
    <property type="entry name" value="DIHYDROFOLATE REDUCTASE"/>
    <property type="match status" value="1"/>
</dbReference>
<name>A0A2S7K4D8_9PROT</name>
<dbReference type="GO" id="GO:0046654">
    <property type="term" value="P:tetrahydrofolate biosynthetic process"/>
    <property type="evidence" value="ECO:0007669"/>
    <property type="project" value="UniProtKB-UniPathway"/>
</dbReference>
<dbReference type="UniPathway" id="UPA00077">
    <property type="reaction ID" value="UER00158"/>
</dbReference>
<dbReference type="PIRSF" id="PIRSF000194">
    <property type="entry name" value="DHFR"/>
    <property type="match status" value="1"/>
</dbReference>
<dbReference type="GO" id="GO:0070401">
    <property type="term" value="F:NADP+ binding"/>
    <property type="evidence" value="ECO:0007669"/>
    <property type="project" value="UniProtKB-ARBA"/>
</dbReference>
<dbReference type="Pfam" id="PF00186">
    <property type="entry name" value="DHFR_1"/>
    <property type="match status" value="1"/>
</dbReference>
<dbReference type="PANTHER" id="PTHR48069:SF3">
    <property type="entry name" value="DIHYDROFOLATE REDUCTASE"/>
    <property type="match status" value="1"/>
</dbReference>
<dbReference type="GO" id="GO:0005829">
    <property type="term" value="C:cytosol"/>
    <property type="evidence" value="ECO:0007669"/>
    <property type="project" value="TreeGrafter"/>
</dbReference>
<dbReference type="InterPro" id="IPR024072">
    <property type="entry name" value="DHFR-like_dom_sf"/>
</dbReference>
<feature type="domain" description="DHFR" evidence="9">
    <location>
        <begin position="23"/>
        <end position="187"/>
    </location>
</feature>
<proteinExistence type="inferred from homology"/>
<dbReference type="SUPFAM" id="SSF53597">
    <property type="entry name" value="Dihydrofolate reductase-like"/>
    <property type="match status" value="1"/>
</dbReference>
<dbReference type="InterPro" id="IPR017925">
    <property type="entry name" value="DHFR_CS"/>
</dbReference>
<organism evidence="10 11">
    <name type="scientific">Hyphococcus luteus</name>
    <dbReference type="NCBI Taxonomy" id="2058213"/>
    <lineage>
        <taxon>Bacteria</taxon>
        <taxon>Pseudomonadati</taxon>
        <taxon>Pseudomonadota</taxon>
        <taxon>Alphaproteobacteria</taxon>
        <taxon>Parvularculales</taxon>
        <taxon>Parvularculaceae</taxon>
        <taxon>Hyphococcus</taxon>
    </lineage>
</organism>
<evidence type="ECO:0000256" key="3">
    <source>
        <dbReference type="ARBA" id="ARBA00012856"/>
    </source>
</evidence>
<accession>A0A2S7K4D8</accession>
<evidence type="ECO:0000256" key="7">
    <source>
        <dbReference type="ARBA" id="ARBA00025067"/>
    </source>
</evidence>
<keyword evidence="4" id="KW-0554">One-carbon metabolism</keyword>
<dbReference type="GO" id="GO:0004146">
    <property type="term" value="F:dihydrofolate reductase activity"/>
    <property type="evidence" value="ECO:0007669"/>
    <property type="project" value="UniProtKB-EC"/>
</dbReference>
<dbReference type="OrthoDB" id="9804315at2"/>
<evidence type="ECO:0000256" key="8">
    <source>
        <dbReference type="RuleBase" id="RU004474"/>
    </source>
</evidence>
<dbReference type="PROSITE" id="PS51330">
    <property type="entry name" value="DHFR_2"/>
    <property type="match status" value="1"/>
</dbReference>
<evidence type="ECO:0000256" key="1">
    <source>
        <dbReference type="ARBA" id="ARBA00004903"/>
    </source>
</evidence>
<comment type="pathway">
    <text evidence="1">Cofactor biosynthesis; tetrahydrofolate biosynthesis; 5,6,7,8-tetrahydrofolate from 7,8-dihydrofolate: step 1/1.</text>
</comment>
<evidence type="ECO:0000256" key="5">
    <source>
        <dbReference type="ARBA" id="ARBA00022857"/>
    </source>
</evidence>
<keyword evidence="5" id="KW-0521">NADP</keyword>
<evidence type="ECO:0000259" key="9">
    <source>
        <dbReference type="PROSITE" id="PS51330"/>
    </source>
</evidence>
<dbReference type="Proteomes" id="UP000239504">
    <property type="component" value="Unassembled WGS sequence"/>
</dbReference>
<dbReference type="GO" id="GO:0006730">
    <property type="term" value="P:one-carbon metabolic process"/>
    <property type="evidence" value="ECO:0007669"/>
    <property type="project" value="UniProtKB-KW"/>
</dbReference>
<evidence type="ECO:0000256" key="4">
    <source>
        <dbReference type="ARBA" id="ARBA00022563"/>
    </source>
</evidence>
<evidence type="ECO:0000313" key="11">
    <source>
        <dbReference type="Proteomes" id="UP000239504"/>
    </source>
</evidence>
<dbReference type="Gene3D" id="3.40.430.10">
    <property type="entry name" value="Dihydrofolate Reductase, subunit A"/>
    <property type="match status" value="1"/>
</dbReference>
<dbReference type="PROSITE" id="PS00075">
    <property type="entry name" value="DHFR_1"/>
    <property type="match status" value="1"/>
</dbReference>
<dbReference type="EMBL" id="PJCH01000009">
    <property type="protein sequence ID" value="PQA87367.1"/>
    <property type="molecule type" value="Genomic_DNA"/>
</dbReference>
<evidence type="ECO:0000313" key="10">
    <source>
        <dbReference type="EMBL" id="PQA87367.1"/>
    </source>
</evidence>
<dbReference type="EC" id="1.5.1.3" evidence="3"/>
<reference evidence="10 11" key="1">
    <citation type="submission" date="2017-12" db="EMBL/GenBank/DDBJ databases">
        <authorList>
            <person name="Hurst M.R.H."/>
        </authorList>
    </citation>
    <scope>NUCLEOTIDE SEQUENCE [LARGE SCALE GENOMIC DNA]</scope>
    <source>
        <strain evidence="10 11">SY-3-19</strain>
    </source>
</reference>
<dbReference type="GO" id="GO:0046655">
    <property type="term" value="P:folic acid metabolic process"/>
    <property type="evidence" value="ECO:0007669"/>
    <property type="project" value="TreeGrafter"/>
</dbReference>
<sequence length="196" mass="21496">MDCLSPDGRRAQRSCRGGVMNARLAMVVAMARNGVIGSDNALPWRISDDLKWFKSATLGKPMIMGRKTFESIGKALPGRDNIVVTRSPDFLAEGVFLARSLDGALRLARIAAVEGAADEISIIGGADIFSQLLRQTERIYLTRVDAEVEGDVVFPALDSGEWAETRMGGCPKNDRNEHACEFFILDRKGRIPAKER</sequence>
<dbReference type="FunFam" id="3.40.430.10:FF:000001">
    <property type="entry name" value="Dihydrofolate reductase"/>
    <property type="match status" value="1"/>
</dbReference>
<protein>
    <recommendedName>
        <fullName evidence="3">dihydrofolate reductase</fullName>
        <ecNumber evidence="3">1.5.1.3</ecNumber>
    </recommendedName>
</protein>
<dbReference type="PRINTS" id="PR00070">
    <property type="entry name" value="DHFR"/>
</dbReference>
<evidence type="ECO:0000256" key="6">
    <source>
        <dbReference type="ARBA" id="ARBA00023002"/>
    </source>
</evidence>
<dbReference type="InterPro" id="IPR001796">
    <property type="entry name" value="DHFR_dom"/>
</dbReference>
<comment type="function">
    <text evidence="7">Key enzyme in folate metabolism. Catalyzes an essential reaction for de novo glycine and purine synthesis, and for DNA precursor synthesis.</text>
</comment>
<dbReference type="GO" id="GO:0046452">
    <property type="term" value="P:dihydrofolate metabolic process"/>
    <property type="evidence" value="ECO:0007669"/>
    <property type="project" value="TreeGrafter"/>
</dbReference>